<dbReference type="Proteomes" id="UP000465112">
    <property type="component" value="Chromosome 14"/>
</dbReference>
<accession>A0A6A5EJQ9</accession>
<dbReference type="InterPro" id="IPR001003">
    <property type="entry name" value="MHC_II_a_N"/>
</dbReference>
<dbReference type="SMART" id="SM00407">
    <property type="entry name" value="IGc1"/>
    <property type="match status" value="2"/>
</dbReference>
<evidence type="ECO:0000256" key="9">
    <source>
        <dbReference type="ARBA" id="ARBA00023180"/>
    </source>
</evidence>
<dbReference type="CDD" id="cd05767">
    <property type="entry name" value="IgC1_MHC_II_alpha"/>
    <property type="match status" value="1"/>
</dbReference>
<dbReference type="InterPro" id="IPR000353">
    <property type="entry name" value="MHC_II_b_N"/>
</dbReference>
<evidence type="ECO:0000256" key="8">
    <source>
        <dbReference type="ARBA" id="ARBA00023157"/>
    </source>
</evidence>
<evidence type="ECO:0000313" key="15">
    <source>
        <dbReference type="Proteomes" id="UP000465112"/>
    </source>
</evidence>
<dbReference type="Pfam" id="PF07654">
    <property type="entry name" value="C1-set"/>
    <property type="match status" value="2"/>
</dbReference>
<dbReference type="PANTHER" id="PTHR19944:SF99">
    <property type="entry name" value="HLA CLASS II HISTOCOMPATIBILITY ANTIGEN, DRB1 BETA CHAIN"/>
    <property type="match status" value="1"/>
</dbReference>
<evidence type="ECO:0000256" key="11">
    <source>
        <dbReference type="ARBA" id="ARBA00023319"/>
    </source>
</evidence>
<dbReference type="InterPro" id="IPR003597">
    <property type="entry name" value="Ig_C1-set"/>
</dbReference>
<dbReference type="SUPFAM" id="SSF54452">
    <property type="entry name" value="MHC antigen-recognition domain"/>
    <property type="match status" value="2"/>
</dbReference>
<keyword evidence="3 12" id="KW-0812">Transmembrane</keyword>
<keyword evidence="15" id="KW-1185">Reference proteome</keyword>
<dbReference type="InterPro" id="IPR050160">
    <property type="entry name" value="MHC/Immunoglobulin"/>
</dbReference>
<keyword evidence="5 12" id="KW-1133">Transmembrane helix</keyword>
<dbReference type="AlphaFoldDB" id="A0A6A5EJQ9"/>
<organism evidence="14 15">
    <name type="scientific">Perca fluviatilis</name>
    <name type="common">European perch</name>
    <dbReference type="NCBI Taxonomy" id="8168"/>
    <lineage>
        <taxon>Eukaryota</taxon>
        <taxon>Metazoa</taxon>
        <taxon>Chordata</taxon>
        <taxon>Craniata</taxon>
        <taxon>Vertebrata</taxon>
        <taxon>Euteleostomi</taxon>
        <taxon>Actinopterygii</taxon>
        <taxon>Neopterygii</taxon>
        <taxon>Teleostei</taxon>
        <taxon>Neoteleostei</taxon>
        <taxon>Acanthomorphata</taxon>
        <taxon>Eupercaria</taxon>
        <taxon>Perciformes</taxon>
        <taxon>Percoidei</taxon>
        <taxon>Percidae</taxon>
        <taxon>Percinae</taxon>
        <taxon>Perca</taxon>
    </lineage>
</organism>
<dbReference type="Gene3D" id="2.60.40.10">
    <property type="entry name" value="Immunoglobulins"/>
    <property type="match status" value="2"/>
</dbReference>
<dbReference type="Pfam" id="PF00969">
    <property type="entry name" value="MHC_II_beta"/>
    <property type="match status" value="1"/>
</dbReference>
<evidence type="ECO:0000256" key="6">
    <source>
        <dbReference type="ARBA" id="ARBA00023130"/>
    </source>
</evidence>
<dbReference type="SMART" id="SM00921">
    <property type="entry name" value="MHC_II_beta"/>
    <property type="match status" value="1"/>
</dbReference>
<evidence type="ECO:0000256" key="4">
    <source>
        <dbReference type="ARBA" id="ARBA00022859"/>
    </source>
</evidence>
<keyword evidence="11" id="KW-0393">Immunoglobulin domain</keyword>
<feature type="transmembrane region" description="Helical" evidence="12">
    <location>
        <begin position="456"/>
        <end position="481"/>
    </location>
</feature>
<reference evidence="14 15" key="1">
    <citation type="submission" date="2019-06" db="EMBL/GenBank/DDBJ databases">
        <title>A chromosome-scale genome assembly of the European perch, Perca fluviatilis.</title>
        <authorList>
            <person name="Roques C."/>
            <person name="Zahm M."/>
            <person name="Cabau C."/>
            <person name="Klopp C."/>
            <person name="Bouchez O."/>
            <person name="Donnadieu C."/>
            <person name="Kuhl H."/>
            <person name="Gislard M."/>
            <person name="Guendouz S."/>
            <person name="Journot L."/>
            <person name="Haffray P."/>
            <person name="Bestin A."/>
            <person name="Morvezen R."/>
            <person name="Feron R."/>
            <person name="Wen M."/>
            <person name="Jouanno E."/>
            <person name="Herpin A."/>
            <person name="Schartl M."/>
            <person name="Postlethwait J."/>
            <person name="Schaerlinger B."/>
            <person name="Chardard D."/>
            <person name="Lecocq T."/>
            <person name="Poncet C."/>
            <person name="Jaffrelo L."/>
            <person name="Lampietro C."/>
            <person name="Guiguen Y."/>
        </authorList>
    </citation>
    <scope>NUCLEOTIDE SEQUENCE [LARGE SCALE GENOMIC DNA]</scope>
    <source>
        <tissue evidence="14">Blood</tissue>
    </source>
</reference>
<proteinExistence type="inferred from homology"/>
<keyword evidence="10" id="KW-0491">MHC II</keyword>
<keyword evidence="7 12" id="KW-0472">Membrane</keyword>
<dbReference type="InterPro" id="IPR036179">
    <property type="entry name" value="Ig-like_dom_sf"/>
</dbReference>
<dbReference type="PANTHER" id="PTHR19944">
    <property type="entry name" value="MHC CLASS II-RELATED"/>
    <property type="match status" value="1"/>
</dbReference>
<feature type="transmembrane region" description="Helical" evidence="12">
    <location>
        <begin position="200"/>
        <end position="221"/>
    </location>
</feature>
<keyword evidence="4" id="KW-0391">Immunity</keyword>
<dbReference type="GO" id="GO:0002250">
    <property type="term" value="P:adaptive immune response"/>
    <property type="evidence" value="ECO:0007669"/>
    <property type="project" value="UniProtKB-KW"/>
</dbReference>
<evidence type="ECO:0000256" key="7">
    <source>
        <dbReference type="ARBA" id="ARBA00023136"/>
    </source>
</evidence>
<keyword evidence="6" id="KW-1064">Adaptive immunity</keyword>
<dbReference type="InterPro" id="IPR003006">
    <property type="entry name" value="Ig/MHC_CS"/>
</dbReference>
<protein>
    <recommendedName>
        <fullName evidence="13">Ig-like domain-containing protein</fullName>
    </recommendedName>
</protein>
<dbReference type="InterPro" id="IPR011162">
    <property type="entry name" value="MHC_I/II-like_Ag-recog"/>
</dbReference>
<evidence type="ECO:0000256" key="2">
    <source>
        <dbReference type="ARBA" id="ARBA00007394"/>
    </source>
</evidence>
<dbReference type="PROSITE" id="PS50835">
    <property type="entry name" value="IG_LIKE"/>
    <property type="match status" value="2"/>
</dbReference>
<feature type="domain" description="Ig-like" evidence="13">
    <location>
        <begin position="355"/>
        <end position="444"/>
    </location>
</feature>
<name>A0A6A5EJQ9_PERFL</name>
<dbReference type="GO" id="GO:0042613">
    <property type="term" value="C:MHC class II protein complex"/>
    <property type="evidence" value="ECO:0007669"/>
    <property type="project" value="UniProtKB-KW"/>
</dbReference>
<dbReference type="EMBL" id="VHII01000014">
    <property type="protein sequence ID" value="KAF1381160.1"/>
    <property type="molecule type" value="Genomic_DNA"/>
</dbReference>
<evidence type="ECO:0000256" key="5">
    <source>
        <dbReference type="ARBA" id="ARBA00022989"/>
    </source>
</evidence>
<dbReference type="SUPFAM" id="SSF48726">
    <property type="entry name" value="Immunoglobulin"/>
    <property type="match status" value="2"/>
</dbReference>
<dbReference type="InterPro" id="IPR007110">
    <property type="entry name" value="Ig-like_dom"/>
</dbReference>
<dbReference type="PROSITE" id="PS00290">
    <property type="entry name" value="IG_MHC"/>
    <property type="match status" value="1"/>
</dbReference>
<comment type="caution">
    <text evidence="14">The sequence shown here is derived from an EMBL/GenBank/DDBJ whole genome shotgun (WGS) entry which is preliminary data.</text>
</comment>
<dbReference type="GO" id="GO:0002504">
    <property type="term" value="P:antigen processing and presentation of peptide or polysaccharide antigen via MHC class II"/>
    <property type="evidence" value="ECO:0007669"/>
    <property type="project" value="UniProtKB-KW"/>
</dbReference>
<dbReference type="SMART" id="SM00920">
    <property type="entry name" value="MHC_II_alpha"/>
    <property type="match status" value="1"/>
</dbReference>
<comment type="similarity">
    <text evidence="2">Belongs to the MHC class II family.</text>
</comment>
<feature type="domain" description="Ig-like" evidence="13">
    <location>
        <begin position="97"/>
        <end position="186"/>
    </location>
</feature>
<evidence type="ECO:0000256" key="1">
    <source>
        <dbReference type="ARBA" id="ARBA00004479"/>
    </source>
</evidence>
<evidence type="ECO:0000256" key="10">
    <source>
        <dbReference type="ARBA" id="ARBA00023182"/>
    </source>
</evidence>
<evidence type="ECO:0000256" key="3">
    <source>
        <dbReference type="ARBA" id="ARBA00022692"/>
    </source>
</evidence>
<evidence type="ECO:0000313" key="14">
    <source>
        <dbReference type="EMBL" id="KAF1381160.1"/>
    </source>
</evidence>
<dbReference type="Pfam" id="PF00993">
    <property type="entry name" value="MHC_II_alpha"/>
    <property type="match status" value="1"/>
</dbReference>
<comment type="subcellular location">
    <subcellularLocation>
        <location evidence="1">Membrane</location>
        <topology evidence="1">Single-pass type I membrane protein</topology>
    </subcellularLocation>
</comment>
<keyword evidence="8" id="KW-1015">Disulfide bond</keyword>
<dbReference type="InterPro" id="IPR014745">
    <property type="entry name" value="MHC_II_a/b_N"/>
</dbReference>
<evidence type="ECO:0000259" key="13">
    <source>
        <dbReference type="PROSITE" id="PS50835"/>
    </source>
</evidence>
<keyword evidence="9" id="KW-0325">Glycoprotein</keyword>
<gene>
    <name evidence="14" type="ORF">PFLUV_G00171650</name>
</gene>
<evidence type="ECO:0000256" key="12">
    <source>
        <dbReference type="SAM" id="Phobius"/>
    </source>
</evidence>
<dbReference type="Gene3D" id="3.10.320.10">
    <property type="entry name" value="Class II Histocompatibility Antigen, M Beta Chain, Chain B, domain 1"/>
    <property type="match status" value="2"/>
</dbReference>
<dbReference type="InterPro" id="IPR013783">
    <property type="entry name" value="Ig-like_fold"/>
</dbReference>
<sequence>MSSDGFRIYELDRCEFNSSDLKDIEFIRSEYFNKVELARFSSSLGKFVGYTEDGLKHSNYWNKDNSLLAGLRALKETYCKQHVDNAYQAALTKSAEPYVRLSSTEPSGGKHSAMLVCSVYDFYPKHIRVKWTRDGQEVTSDVTSTDELADGDWYYQIHSHLEYTPRSGEKISCMVEHASLKEPLITHWDPSIPESERNKIAIGASGLILGLVLSLAGFIYYRRKAQECKTRFRSTERLRQVQVYREMKMMKMMKMMVVLVLAGLLCVSADEEHLDIRINGCSESDGEYLYGLDGEEKWYADFINKRGVDTQPSFINHISYPGGTYEKAVSNQQICRQNLEIALTGLKNPLENDAPSILMVYTKEAVELREKNTLICYVTGFYPAPVIFSWTKNGENVTEGSSTNVPYPNKDGSFNQFSRLEFIPQLGDIYSCTVNHLALDQPLTRIWDVEKTQPGIGPAVFCGLGLTVGLLGVAAGTFFLVKGNECS</sequence>